<dbReference type="SUPFAM" id="SSF54913">
    <property type="entry name" value="GlnB-like"/>
    <property type="match status" value="1"/>
</dbReference>
<dbReference type="EMBL" id="JARWAO010000005">
    <property type="protein sequence ID" value="MDR5896522.1"/>
    <property type="molecule type" value="Genomic_DNA"/>
</dbReference>
<dbReference type="InterPro" id="IPR003793">
    <property type="entry name" value="UPF0166"/>
</dbReference>
<evidence type="ECO:0000256" key="1">
    <source>
        <dbReference type="ARBA" id="ARBA00010554"/>
    </source>
</evidence>
<comment type="caution">
    <text evidence="2">The sequence shown here is derived from an EMBL/GenBank/DDBJ whole genome shotgun (WGS) entry which is preliminary data.</text>
</comment>
<dbReference type="InterPro" id="IPR011322">
    <property type="entry name" value="N-reg_PII-like_a/b"/>
</dbReference>
<dbReference type="Pfam" id="PF02641">
    <property type="entry name" value="DUF190"/>
    <property type="match status" value="1"/>
</dbReference>
<gene>
    <name evidence="2" type="ORF">QC825_10595</name>
</gene>
<organism evidence="2 3">
    <name type="scientific">Larsenimonas suaedae</name>
    <dbReference type="NCBI Taxonomy" id="1851019"/>
    <lineage>
        <taxon>Bacteria</taxon>
        <taxon>Pseudomonadati</taxon>
        <taxon>Pseudomonadota</taxon>
        <taxon>Gammaproteobacteria</taxon>
        <taxon>Oceanospirillales</taxon>
        <taxon>Halomonadaceae</taxon>
        <taxon>Larsenimonas</taxon>
    </lineage>
</organism>
<reference evidence="2 3" key="1">
    <citation type="submission" date="2023-04" db="EMBL/GenBank/DDBJ databases">
        <title>A long-awaited taxogenomic arrangement of the family Halomonadaceae.</title>
        <authorList>
            <person name="De La Haba R."/>
            <person name="Chuvochina M."/>
            <person name="Wittouck S."/>
            <person name="Arahal D.R."/>
            <person name="Sanchez-Porro C."/>
            <person name="Hugenholtz P."/>
            <person name="Ventosa A."/>
        </authorList>
    </citation>
    <scope>NUCLEOTIDE SEQUENCE [LARGE SCALE GENOMIC DNA]</scope>
    <source>
        <strain evidence="2 3">DSM 22428</strain>
    </source>
</reference>
<accession>A0ABU1GY96</accession>
<keyword evidence="3" id="KW-1185">Reference proteome</keyword>
<name>A0ABU1GY96_9GAMM</name>
<protein>
    <submittedName>
        <fullName evidence="2">DUF190 domain-containing protein</fullName>
    </submittedName>
</protein>
<dbReference type="Proteomes" id="UP001269375">
    <property type="component" value="Unassembled WGS sequence"/>
</dbReference>
<proteinExistence type="inferred from homology"/>
<comment type="similarity">
    <text evidence="1">Belongs to the UPF0166 family.</text>
</comment>
<evidence type="ECO:0000313" key="3">
    <source>
        <dbReference type="Proteomes" id="UP001269375"/>
    </source>
</evidence>
<sequence>MNGFEVAFMAPEGRKAHGTPVLDRVIELAKAHGIERYTRRTALDSRGNDHRYHSAHFFELNDRPEEVMFVLDPDKADALIEAVTGEAIELFCVKRPIEYWQLGDAVPE</sequence>
<dbReference type="Gene3D" id="3.30.70.120">
    <property type="match status" value="1"/>
</dbReference>
<evidence type="ECO:0000313" key="2">
    <source>
        <dbReference type="EMBL" id="MDR5896522.1"/>
    </source>
</evidence>
<dbReference type="InterPro" id="IPR015867">
    <property type="entry name" value="N-reg_PII/ATP_PRibTrfase_C"/>
</dbReference>
<dbReference type="RefSeq" id="WP_251594214.1">
    <property type="nucleotide sequence ID" value="NZ_JAMLJI010000003.1"/>
</dbReference>